<keyword evidence="3 10" id="KW-0812">Transmembrane</keyword>
<dbReference type="EMBL" id="CALNXJ010000024">
    <property type="protein sequence ID" value="CAH3129307.1"/>
    <property type="molecule type" value="Genomic_DNA"/>
</dbReference>
<dbReference type="Pfam" id="PF00001">
    <property type="entry name" value="7tm_1"/>
    <property type="match status" value="1"/>
</dbReference>
<dbReference type="PANTHER" id="PTHR24246">
    <property type="entry name" value="OLFACTORY RECEPTOR AND ADENOSINE RECEPTOR"/>
    <property type="match status" value="1"/>
</dbReference>
<evidence type="ECO:0000313" key="12">
    <source>
        <dbReference type="EMBL" id="CAH3129307.1"/>
    </source>
</evidence>
<keyword evidence="2" id="KW-1003">Cell membrane</keyword>
<dbReference type="Proteomes" id="UP001159428">
    <property type="component" value="Unassembled WGS sequence"/>
</dbReference>
<evidence type="ECO:0000259" key="11">
    <source>
        <dbReference type="PROSITE" id="PS50262"/>
    </source>
</evidence>
<feature type="transmembrane region" description="Helical" evidence="10">
    <location>
        <begin position="142"/>
        <end position="162"/>
    </location>
</feature>
<dbReference type="InterPro" id="IPR000276">
    <property type="entry name" value="GPCR_Rhodpsn"/>
</dbReference>
<keyword evidence="4 10" id="KW-1133">Transmembrane helix</keyword>
<gene>
    <name evidence="12" type="ORF">PMEA_00013883</name>
</gene>
<keyword evidence="7" id="KW-0675">Receptor</keyword>
<dbReference type="CDD" id="cd00637">
    <property type="entry name" value="7tm_classA_rhodopsin-like"/>
    <property type="match status" value="1"/>
</dbReference>
<dbReference type="PANTHER" id="PTHR24246:SF27">
    <property type="entry name" value="ADENOSINE RECEPTOR, ISOFORM A"/>
    <property type="match status" value="1"/>
</dbReference>
<accession>A0AAU9WXA2</accession>
<evidence type="ECO:0000256" key="1">
    <source>
        <dbReference type="ARBA" id="ARBA00004651"/>
    </source>
</evidence>
<feature type="domain" description="G-protein coupled receptors family 1 profile" evidence="11">
    <location>
        <begin position="1"/>
        <end position="194"/>
    </location>
</feature>
<evidence type="ECO:0000256" key="6">
    <source>
        <dbReference type="ARBA" id="ARBA00023136"/>
    </source>
</evidence>
<feature type="transmembrane region" description="Helical" evidence="10">
    <location>
        <begin position="168"/>
        <end position="189"/>
    </location>
</feature>
<dbReference type="Gene3D" id="1.20.1070.10">
    <property type="entry name" value="Rhodopsin 7-helix transmembrane proteins"/>
    <property type="match status" value="2"/>
</dbReference>
<sequence>MSVVQEHWSLCRHARDAGGTTGRVLSLMSLMTMTAISVDRLLALMLGLRYEQIVTLKRAYIIVTTFWVFTLVVSLSGLFYHRIIFQYSSLVISFCLVISFASYTKIFRTLRYHQAQVGDQQQPSQTNALNTARFRKAVYSALWVQLALVVCYAPLCTVNIVIAHTKKYSFLLFVIYKVAIILLCFNSTLNPFLYCWKISEVRQAVKHTIENDKCKVGIKIGIKGKEIFFGTRWNSGIKTIPSALGNSLIFFALHKESSLHPPSKLLYRCLATTDLLVGIFSQSIMATYYMSLVHEHWSLCQHARDAAYIMWSVFVNDDGHKRGQASSPDVGAEIQTYCNFEAHISHCSHLLGFLKFRRVVVFFKLPHNLMAWPYRHITIFANLNHLVHKDFLYSPSSSG</sequence>
<reference evidence="12 13" key="1">
    <citation type="submission" date="2022-05" db="EMBL/GenBank/DDBJ databases">
        <authorList>
            <consortium name="Genoscope - CEA"/>
            <person name="William W."/>
        </authorList>
    </citation>
    <scope>NUCLEOTIDE SEQUENCE [LARGE SCALE GENOMIC DNA]</scope>
</reference>
<dbReference type="InterPro" id="IPR017452">
    <property type="entry name" value="GPCR_Rhodpsn_7TM"/>
</dbReference>
<evidence type="ECO:0000256" key="8">
    <source>
        <dbReference type="ARBA" id="ARBA00023180"/>
    </source>
</evidence>
<evidence type="ECO:0000313" key="13">
    <source>
        <dbReference type="Proteomes" id="UP001159428"/>
    </source>
</evidence>
<dbReference type="PRINTS" id="PR00237">
    <property type="entry name" value="GPCRRHODOPSN"/>
</dbReference>
<proteinExistence type="predicted"/>
<feature type="transmembrane region" description="Helical" evidence="10">
    <location>
        <begin position="84"/>
        <end position="103"/>
    </location>
</feature>
<dbReference type="AlphaFoldDB" id="A0AAU9WXA2"/>
<evidence type="ECO:0000256" key="2">
    <source>
        <dbReference type="ARBA" id="ARBA00022475"/>
    </source>
</evidence>
<organism evidence="12 13">
    <name type="scientific">Pocillopora meandrina</name>
    <dbReference type="NCBI Taxonomy" id="46732"/>
    <lineage>
        <taxon>Eukaryota</taxon>
        <taxon>Metazoa</taxon>
        <taxon>Cnidaria</taxon>
        <taxon>Anthozoa</taxon>
        <taxon>Hexacorallia</taxon>
        <taxon>Scleractinia</taxon>
        <taxon>Astrocoeniina</taxon>
        <taxon>Pocilloporidae</taxon>
        <taxon>Pocillopora</taxon>
    </lineage>
</organism>
<evidence type="ECO:0000256" key="5">
    <source>
        <dbReference type="ARBA" id="ARBA00023040"/>
    </source>
</evidence>
<evidence type="ECO:0000256" key="7">
    <source>
        <dbReference type="ARBA" id="ARBA00023170"/>
    </source>
</evidence>
<evidence type="ECO:0000256" key="9">
    <source>
        <dbReference type="ARBA" id="ARBA00023224"/>
    </source>
</evidence>
<feature type="transmembrane region" description="Helical" evidence="10">
    <location>
        <begin position="59"/>
        <end position="78"/>
    </location>
</feature>
<keyword evidence="9" id="KW-0807">Transducer</keyword>
<evidence type="ECO:0000256" key="3">
    <source>
        <dbReference type="ARBA" id="ARBA00022692"/>
    </source>
</evidence>
<keyword evidence="8" id="KW-0325">Glycoprotein</keyword>
<name>A0AAU9WXA2_9CNID</name>
<comment type="subcellular location">
    <subcellularLocation>
        <location evidence="1">Cell membrane</location>
        <topology evidence="1">Multi-pass membrane protein</topology>
    </subcellularLocation>
</comment>
<dbReference type="GO" id="GO:0005886">
    <property type="term" value="C:plasma membrane"/>
    <property type="evidence" value="ECO:0007669"/>
    <property type="project" value="UniProtKB-SubCell"/>
</dbReference>
<evidence type="ECO:0000256" key="10">
    <source>
        <dbReference type="SAM" id="Phobius"/>
    </source>
</evidence>
<comment type="caution">
    <text evidence="12">The sequence shown here is derived from an EMBL/GenBank/DDBJ whole genome shotgun (WGS) entry which is preliminary data.</text>
</comment>
<evidence type="ECO:0000256" key="4">
    <source>
        <dbReference type="ARBA" id="ARBA00022989"/>
    </source>
</evidence>
<protein>
    <recommendedName>
        <fullName evidence="11">G-protein coupled receptors family 1 profile domain-containing protein</fullName>
    </recommendedName>
</protein>
<dbReference type="SUPFAM" id="SSF81321">
    <property type="entry name" value="Family A G protein-coupled receptor-like"/>
    <property type="match status" value="2"/>
</dbReference>
<dbReference type="PROSITE" id="PS50262">
    <property type="entry name" value="G_PROTEIN_RECEP_F1_2"/>
    <property type="match status" value="1"/>
</dbReference>
<dbReference type="GO" id="GO:0004930">
    <property type="term" value="F:G protein-coupled receptor activity"/>
    <property type="evidence" value="ECO:0007669"/>
    <property type="project" value="UniProtKB-KW"/>
</dbReference>
<feature type="transmembrane region" description="Helical" evidence="10">
    <location>
        <begin position="24"/>
        <end position="47"/>
    </location>
</feature>
<keyword evidence="5" id="KW-0297">G-protein coupled receptor</keyword>
<keyword evidence="6 10" id="KW-0472">Membrane</keyword>
<keyword evidence="13" id="KW-1185">Reference proteome</keyword>